<feature type="non-terminal residue" evidence="1">
    <location>
        <position position="68"/>
    </location>
</feature>
<reference evidence="1 2" key="1">
    <citation type="journal article" date="2019" name="Genome Biol. Evol.">
        <title>Insights into the evolution of the New World diploid cottons (Gossypium, subgenus Houzingenia) based on genome sequencing.</title>
        <authorList>
            <person name="Grover C.E."/>
            <person name="Arick M.A. 2nd"/>
            <person name="Thrash A."/>
            <person name="Conover J.L."/>
            <person name="Sanders W.S."/>
            <person name="Peterson D.G."/>
            <person name="Frelichowski J.E."/>
            <person name="Scheffler J.A."/>
            <person name="Scheffler B.E."/>
            <person name="Wendel J.F."/>
        </authorList>
    </citation>
    <scope>NUCLEOTIDE SEQUENCE [LARGE SCALE GENOMIC DNA]</scope>
    <source>
        <strain evidence="1">4</strain>
        <tissue evidence="1">Leaf</tissue>
    </source>
</reference>
<protein>
    <recommendedName>
        <fullName evidence="3">RNase H type-1 domain-containing protein</fullName>
    </recommendedName>
</protein>
<dbReference type="AlphaFoldDB" id="A0A7J9AV07"/>
<keyword evidence="2" id="KW-1185">Reference proteome</keyword>
<evidence type="ECO:0008006" key="3">
    <source>
        <dbReference type="Google" id="ProtNLM"/>
    </source>
</evidence>
<proteinExistence type="predicted"/>
<organism evidence="1 2">
    <name type="scientific">Gossypium laxum</name>
    <dbReference type="NCBI Taxonomy" id="34288"/>
    <lineage>
        <taxon>Eukaryota</taxon>
        <taxon>Viridiplantae</taxon>
        <taxon>Streptophyta</taxon>
        <taxon>Embryophyta</taxon>
        <taxon>Tracheophyta</taxon>
        <taxon>Spermatophyta</taxon>
        <taxon>Magnoliopsida</taxon>
        <taxon>eudicotyledons</taxon>
        <taxon>Gunneridae</taxon>
        <taxon>Pentapetalae</taxon>
        <taxon>rosids</taxon>
        <taxon>malvids</taxon>
        <taxon>Malvales</taxon>
        <taxon>Malvaceae</taxon>
        <taxon>Malvoideae</taxon>
        <taxon>Gossypium</taxon>
    </lineage>
</organism>
<evidence type="ECO:0000313" key="1">
    <source>
        <dbReference type="EMBL" id="MBA0727830.1"/>
    </source>
</evidence>
<dbReference type="Proteomes" id="UP000593574">
    <property type="component" value="Unassembled WGS sequence"/>
</dbReference>
<gene>
    <name evidence="1" type="ORF">Golax_000782</name>
</gene>
<evidence type="ECO:0000313" key="2">
    <source>
        <dbReference type="Proteomes" id="UP000593574"/>
    </source>
</evidence>
<comment type="caution">
    <text evidence="1">The sequence shown here is derived from an EMBL/GenBank/DDBJ whole genome shotgun (WGS) entry which is preliminary data.</text>
</comment>
<name>A0A7J9AV07_9ROSI</name>
<sequence length="68" mass="8075">MKLRGIHQMMCQGWKVCFRHVPRNHNVVTDHMANVIATRFTEIQVLPHSVQDLVQIDYFRFTRANEPI</sequence>
<dbReference type="EMBL" id="JABEZV010000013">
    <property type="protein sequence ID" value="MBA0727830.1"/>
    <property type="molecule type" value="Genomic_DNA"/>
</dbReference>
<accession>A0A7J9AV07</accession>